<proteinExistence type="predicted"/>
<feature type="compositionally biased region" description="Basic and acidic residues" evidence="1">
    <location>
        <begin position="44"/>
        <end position="53"/>
    </location>
</feature>
<dbReference type="AlphaFoldDB" id="A0A8J5IBF8"/>
<sequence length="202" mass="22010">MSSLVKTALSLRHKIVDGSKAAPGCECVNPRSTNSSPGSPSSRNADKGSAHTPVHHEDQFLSGVQVCDCGTDVQRSGVVPSPSEMDLASKGSYAALADNDGSIMAAGDASIQSTTTANVAKELHTHCDVVQLFMWFQSRDQSQSKQRRATHERTLLEEKNRQLQHDLDARAAQRRHNDLLDCLESLKRALVVERYESNARNA</sequence>
<name>A0A8J5IBF8_9STRA</name>
<evidence type="ECO:0000256" key="1">
    <source>
        <dbReference type="SAM" id="MobiDB-lite"/>
    </source>
</evidence>
<organism evidence="2 3">
    <name type="scientific">Phytophthora aleatoria</name>
    <dbReference type="NCBI Taxonomy" id="2496075"/>
    <lineage>
        <taxon>Eukaryota</taxon>
        <taxon>Sar</taxon>
        <taxon>Stramenopiles</taxon>
        <taxon>Oomycota</taxon>
        <taxon>Peronosporomycetes</taxon>
        <taxon>Peronosporales</taxon>
        <taxon>Peronosporaceae</taxon>
        <taxon>Phytophthora</taxon>
    </lineage>
</organism>
<feature type="compositionally biased region" description="Low complexity" evidence="1">
    <location>
        <begin position="29"/>
        <end position="43"/>
    </location>
</feature>
<accession>A0A8J5IBF8</accession>
<feature type="region of interest" description="Disordered" evidence="1">
    <location>
        <begin position="22"/>
        <end position="53"/>
    </location>
</feature>
<dbReference type="Proteomes" id="UP000709295">
    <property type="component" value="Unassembled WGS sequence"/>
</dbReference>
<gene>
    <name evidence="2" type="ORF">JG688_00012325</name>
</gene>
<dbReference type="EMBL" id="JAENGY010000941">
    <property type="protein sequence ID" value="KAG6954480.1"/>
    <property type="molecule type" value="Genomic_DNA"/>
</dbReference>
<comment type="caution">
    <text evidence="2">The sequence shown here is derived from an EMBL/GenBank/DDBJ whole genome shotgun (WGS) entry which is preliminary data.</text>
</comment>
<protein>
    <submittedName>
        <fullName evidence="2">Uncharacterized protein</fullName>
    </submittedName>
</protein>
<evidence type="ECO:0000313" key="3">
    <source>
        <dbReference type="Proteomes" id="UP000709295"/>
    </source>
</evidence>
<evidence type="ECO:0000313" key="2">
    <source>
        <dbReference type="EMBL" id="KAG6954480.1"/>
    </source>
</evidence>
<keyword evidence="3" id="KW-1185">Reference proteome</keyword>
<reference evidence="2" key="1">
    <citation type="submission" date="2021-01" db="EMBL/GenBank/DDBJ databases">
        <title>Phytophthora aleatoria, a newly-described species from Pinus radiata is distinct from Phytophthora cactorum isolates based on comparative genomics.</title>
        <authorList>
            <person name="Mcdougal R."/>
            <person name="Panda P."/>
            <person name="Williams N."/>
            <person name="Studholme D.J."/>
        </authorList>
    </citation>
    <scope>NUCLEOTIDE SEQUENCE</scope>
    <source>
        <strain evidence="2">NZFS 4037</strain>
    </source>
</reference>